<organism evidence="2 3">
    <name type="scientific">Escherichia coli</name>
    <dbReference type="NCBI Taxonomy" id="562"/>
    <lineage>
        <taxon>Bacteria</taxon>
        <taxon>Pseudomonadati</taxon>
        <taxon>Pseudomonadota</taxon>
        <taxon>Gammaproteobacteria</taxon>
        <taxon>Enterobacterales</taxon>
        <taxon>Enterobacteriaceae</taxon>
        <taxon>Escherichia</taxon>
    </lineage>
</organism>
<reference evidence="3" key="1">
    <citation type="submission" date="2017-01" db="EMBL/GenBank/DDBJ databases">
        <authorList>
            <person name="Joensson R."/>
        </authorList>
    </citation>
    <scope>NUCLEOTIDE SEQUENCE [LARGE SCALE GENOMIC DNA]</scope>
</reference>
<evidence type="ECO:0000256" key="1">
    <source>
        <dbReference type="SAM" id="Phobius"/>
    </source>
</evidence>
<protein>
    <submittedName>
        <fullName evidence="2">Uncharacterized protein</fullName>
    </submittedName>
</protein>
<dbReference type="AlphaFoldDB" id="A0A1W1EM88"/>
<evidence type="ECO:0000313" key="2">
    <source>
        <dbReference type="EMBL" id="SJK83443.1"/>
    </source>
</evidence>
<sequence>MTVHRIFYGDVRRGSVPVAPVNRCPLAINVKNQPELRMRLVLPDLDMISGAFVFQSLTLPPTTKPVEPSRKTDPFTITPACTYPLKRKTRVNIKNASESFLARCITMHESDPRSVLCVLNTERVKMTRFLSLNGAFYTEIFVPLSIILITEFPS</sequence>
<dbReference type="Proteomes" id="UP000245997">
    <property type="component" value="Plasmid pAA"/>
</dbReference>
<keyword evidence="1" id="KW-0472">Membrane</keyword>
<keyword evidence="1" id="KW-1133">Transmembrane helix</keyword>
<accession>A0A1W1EM88</accession>
<dbReference type="EMBL" id="LT719075">
    <property type="protein sequence ID" value="SJK83443.1"/>
    <property type="molecule type" value="Genomic_DNA"/>
</dbReference>
<keyword evidence="1" id="KW-0812">Transmembrane</keyword>
<evidence type="ECO:0000313" key="3">
    <source>
        <dbReference type="Proteomes" id="UP000245997"/>
    </source>
</evidence>
<gene>
    <name evidence="2" type="ORF">BQ8769_61</name>
</gene>
<feature type="transmembrane region" description="Helical" evidence="1">
    <location>
        <begin position="129"/>
        <end position="149"/>
    </location>
</feature>
<proteinExistence type="predicted"/>
<name>A0A1W1EM88_ECOLX</name>